<organism evidence="6">
    <name type="scientific">mine drainage metagenome</name>
    <dbReference type="NCBI Taxonomy" id="410659"/>
    <lineage>
        <taxon>unclassified sequences</taxon>
        <taxon>metagenomes</taxon>
        <taxon>ecological metagenomes</taxon>
    </lineage>
</organism>
<evidence type="ECO:0000256" key="1">
    <source>
        <dbReference type="ARBA" id="ARBA00022741"/>
    </source>
</evidence>
<dbReference type="InterPro" id="IPR002078">
    <property type="entry name" value="Sigma_54_int"/>
</dbReference>
<dbReference type="PANTHER" id="PTHR32071">
    <property type="entry name" value="TRANSCRIPTIONAL REGULATORY PROTEIN"/>
    <property type="match status" value="1"/>
</dbReference>
<dbReference type="Pfam" id="PF02954">
    <property type="entry name" value="HTH_8"/>
    <property type="match status" value="1"/>
</dbReference>
<dbReference type="Pfam" id="PF14532">
    <property type="entry name" value="Sigma54_activ_2"/>
    <property type="match status" value="1"/>
</dbReference>
<keyword evidence="2" id="KW-0067">ATP-binding</keyword>
<dbReference type="SUPFAM" id="SSF52540">
    <property type="entry name" value="P-loop containing nucleoside triphosphate hydrolases"/>
    <property type="match status" value="1"/>
</dbReference>
<evidence type="ECO:0000256" key="3">
    <source>
        <dbReference type="ARBA" id="ARBA00023015"/>
    </source>
</evidence>
<keyword evidence="1" id="KW-0547">Nucleotide-binding</keyword>
<dbReference type="AlphaFoldDB" id="E6QKA0"/>
<reference evidence="6" key="1">
    <citation type="submission" date="2009-10" db="EMBL/GenBank/DDBJ databases">
        <title>Diversity of trophic interactions inside an arsenic-rich microbial ecosystem.</title>
        <authorList>
            <person name="Bertin P.N."/>
            <person name="Heinrich-Salmeron A."/>
            <person name="Pelletier E."/>
            <person name="Goulhen-Chollet F."/>
            <person name="Arsene-Ploetze F."/>
            <person name="Gallien S."/>
            <person name="Calteau A."/>
            <person name="Vallenet D."/>
            <person name="Casiot C."/>
            <person name="Chane-Woon-Ming B."/>
            <person name="Giloteaux L."/>
            <person name="Barakat M."/>
            <person name="Bonnefoy V."/>
            <person name="Bruneel O."/>
            <person name="Chandler M."/>
            <person name="Cleiss J."/>
            <person name="Duran R."/>
            <person name="Elbaz-Poulichet F."/>
            <person name="Fonknechten N."/>
            <person name="Lauga B."/>
            <person name="Mornico D."/>
            <person name="Ortet P."/>
            <person name="Schaeffer C."/>
            <person name="Siguier P."/>
            <person name="Alexander Thil Smith A."/>
            <person name="Van Dorsselaer A."/>
            <person name="Weissenbach J."/>
            <person name="Medigue C."/>
            <person name="Le Paslier D."/>
        </authorList>
    </citation>
    <scope>NUCLEOTIDE SEQUENCE</scope>
</reference>
<sequence length="334" mass="36202">MLKTSSISPQPVARFAPGLAGGFSSQSSRAAAPPPHVSDESPGFIAISTPLRRLLLQAQVAGPLIPLANLEGEPGTGKHLLALTLHRRSAIAHLPFRRQDARLWLATEPDIPELTGTLYLDQADQLAPTGQALLLHLIKTLQDSPLPEFQLMIASHASLRQLASQGLFLADLAFRLSAVRFALPPLREHREDIAPITQSLIDRICRRYQQPTATLAQGALQRLLQHTWPGNVRELASILESAILESSSGILTPASLIPASLDLPNRPASTLAFSQTIANPAPLPDDLTLDAVILHHIQRVLELNRGNKLRAARQLGISRSTLYRLLAGESTLRS</sequence>
<proteinExistence type="predicted"/>
<keyword evidence="3" id="KW-0805">Transcription regulation</keyword>
<dbReference type="GO" id="GO:0043565">
    <property type="term" value="F:sequence-specific DNA binding"/>
    <property type="evidence" value="ECO:0007669"/>
    <property type="project" value="InterPro"/>
</dbReference>
<feature type="domain" description="Sigma-54 factor interaction" evidence="5">
    <location>
        <begin position="70"/>
        <end position="244"/>
    </location>
</feature>
<dbReference type="PROSITE" id="PS50045">
    <property type="entry name" value="SIGMA54_INTERACT_4"/>
    <property type="match status" value="1"/>
</dbReference>
<dbReference type="Gene3D" id="1.10.8.60">
    <property type="match status" value="1"/>
</dbReference>
<dbReference type="InterPro" id="IPR058031">
    <property type="entry name" value="AAA_lid_NorR"/>
</dbReference>
<dbReference type="SUPFAM" id="SSF46689">
    <property type="entry name" value="Homeodomain-like"/>
    <property type="match status" value="1"/>
</dbReference>
<dbReference type="EMBL" id="CABQ01000122">
    <property type="protein sequence ID" value="CBI07667.1"/>
    <property type="molecule type" value="Genomic_DNA"/>
</dbReference>
<dbReference type="InterPro" id="IPR009057">
    <property type="entry name" value="Homeodomain-like_sf"/>
</dbReference>
<evidence type="ECO:0000256" key="2">
    <source>
        <dbReference type="ARBA" id="ARBA00022840"/>
    </source>
</evidence>
<dbReference type="GO" id="GO:0005524">
    <property type="term" value="F:ATP binding"/>
    <property type="evidence" value="ECO:0007669"/>
    <property type="project" value="UniProtKB-KW"/>
</dbReference>
<evidence type="ECO:0000313" key="6">
    <source>
        <dbReference type="EMBL" id="CBI07667.1"/>
    </source>
</evidence>
<keyword evidence="4" id="KW-0804">Transcription</keyword>
<name>E6QKA0_9ZZZZ</name>
<gene>
    <name evidence="6" type="ORF">CARN6_1037</name>
</gene>
<dbReference type="InterPro" id="IPR027417">
    <property type="entry name" value="P-loop_NTPase"/>
</dbReference>
<evidence type="ECO:0000256" key="4">
    <source>
        <dbReference type="ARBA" id="ARBA00023163"/>
    </source>
</evidence>
<dbReference type="Gene3D" id="1.10.10.60">
    <property type="entry name" value="Homeodomain-like"/>
    <property type="match status" value="1"/>
</dbReference>
<accession>E6QKA0</accession>
<dbReference type="GO" id="GO:0006355">
    <property type="term" value="P:regulation of DNA-templated transcription"/>
    <property type="evidence" value="ECO:0007669"/>
    <property type="project" value="InterPro"/>
</dbReference>
<protein>
    <recommendedName>
        <fullName evidence="5">Sigma-54 factor interaction domain-containing protein</fullName>
    </recommendedName>
</protein>
<evidence type="ECO:0000259" key="5">
    <source>
        <dbReference type="PROSITE" id="PS50045"/>
    </source>
</evidence>
<dbReference type="Gene3D" id="3.40.50.300">
    <property type="entry name" value="P-loop containing nucleotide triphosphate hydrolases"/>
    <property type="match status" value="1"/>
</dbReference>
<comment type="caution">
    <text evidence="6">The sequence shown here is derived from an EMBL/GenBank/DDBJ whole genome shotgun (WGS) entry which is preliminary data.</text>
</comment>
<dbReference type="Pfam" id="PF25601">
    <property type="entry name" value="AAA_lid_14"/>
    <property type="match status" value="1"/>
</dbReference>
<dbReference type="InterPro" id="IPR002197">
    <property type="entry name" value="HTH_Fis"/>
</dbReference>